<evidence type="ECO:0000313" key="1">
    <source>
        <dbReference type="EMBL" id="KAJ1886200.1"/>
    </source>
</evidence>
<reference evidence="1" key="1">
    <citation type="submission" date="2022-07" db="EMBL/GenBank/DDBJ databases">
        <title>Phylogenomic reconstructions and comparative analyses of Kickxellomycotina fungi.</title>
        <authorList>
            <person name="Reynolds N.K."/>
            <person name="Stajich J.E."/>
            <person name="Barry K."/>
            <person name="Grigoriev I.V."/>
            <person name="Crous P."/>
            <person name="Smith M.E."/>
        </authorList>
    </citation>
    <scope>NUCLEOTIDE SEQUENCE</scope>
    <source>
        <strain evidence="1">Benny 63K</strain>
    </source>
</reference>
<organism evidence="1 2">
    <name type="scientific">Kickxella alabastrina</name>
    <dbReference type="NCBI Taxonomy" id="61397"/>
    <lineage>
        <taxon>Eukaryota</taxon>
        <taxon>Fungi</taxon>
        <taxon>Fungi incertae sedis</taxon>
        <taxon>Zoopagomycota</taxon>
        <taxon>Kickxellomycotina</taxon>
        <taxon>Kickxellomycetes</taxon>
        <taxon>Kickxellales</taxon>
        <taxon>Kickxellaceae</taxon>
        <taxon>Kickxella</taxon>
    </lineage>
</organism>
<feature type="non-terminal residue" evidence="1">
    <location>
        <position position="261"/>
    </location>
</feature>
<comment type="caution">
    <text evidence="1">The sequence shown here is derived from an EMBL/GenBank/DDBJ whole genome shotgun (WGS) entry which is preliminary data.</text>
</comment>
<sequence>MASTTGSNSPNLANSEQITDKGKGKSKEQPLSASITNGSGSNNSTSSTSKAKKDAPVPRESGIVLSPAMVQQMHNIIENHAVLKRDADNNVPFTNHLLDLIPVPSEFSSSHIENTAQATSYINSEASKIRMHLAVVQQTKDGVADPDAKKRLEKEVEALDNHIMMVKDFMRMSFHSALSGNPVSQTSFGSRDPPASMRKPSVMSEISRSSAMVSPVVPASTPLTPHVLGAKQKIASVNSGMATPVTNPNSTHVALSSALAH</sequence>
<gene>
    <name evidence="1" type="ORF">LPJ66_009748</name>
</gene>
<name>A0ACC1I6A1_9FUNG</name>
<evidence type="ECO:0000313" key="2">
    <source>
        <dbReference type="Proteomes" id="UP001150581"/>
    </source>
</evidence>
<proteinExistence type="predicted"/>
<accession>A0ACC1I6A1</accession>
<protein>
    <submittedName>
        <fullName evidence="1">Uncharacterized protein</fullName>
    </submittedName>
</protein>
<keyword evidence="2" id="KW-1185">Reference proteome</keyword>
<dbReference type="Proteomes" id="UP001150581">
    <property type="component" value="Unassembled WGS sequence"/>
</dbReference>
<dbReference type="EMBL" id="JANBPG010002322">
    <property type="protein sequence ID" value="KAJ1886200.1"/>
    <property type="molecule type" value="Genomic_DNA"/>
</dbReference>